<dbReference type="Proteomes" id="UP000319130">
    <property type="component" value="Unassembled WGS sequence"/>
</dbReference>
<dbReference type="SUPFAM" id="SSF51735">
    <property type="entry name" value="NAD(P)-binding Rossmann-fold domains"/>
    <property type="match status" value="1"/>
</dbReference>
<comment type="caution">
    <text evidence="3">The sequence shown here is derived from an EMBL/GenBank/DDBJ whole genome shotgun (WGS) entry which is preliminary data.</text>
</comment>
<feature type="domain" description="J" evidence="2">
    <location>
        <begin position="234"/>
        <end position="289"/>
    </location>
</feature>
<accession>A0A523W085</accession>
<dbReference type="InterPro" id="IPR051225">
    <property type="entry name" value="NAD(P)_epim/dehydratase"/>
</dbReference>
<dbReference type="EMBL" id="SOIZ01000302">
    <property type="protein sequence ID" value="TET60398.1"/>
    <property type="molecule type" value="Genomic_DNA"/>
</dbReference>
<protein>
    <submittedName>
        <fullName evidence="3">NAD-dependent epimerase/dehydratase family protein</fullName>
    </submittedName>
</protein>
<dbReference type="Pfam" id="PF01370">
    <property type="entry name" value="Epimerase"/>
    <property type="match status" value="1"/>
</dbReference>
<reference evidence="3 4" key="1">
    <citation type="submission" date="2019-03" db="EMBL/GenBank/DDBJ databases">
        <title>Metabolic potential of uncultured bacteria and archaea associated with petroleum seepage in deep-sea sediments.</title>
        <authorList>
            <person name="Dong X."/>
            <person name="Hubert C."/>
        </authorList>
    </citation>
    <scope>NUCLEOTIDE SEQUENCE [LARGE SCALE GENOMIC DNA]</scope>
    <source>
        <strain evidence="3">E29_bin52</strain>
    </source>
</reference>
<name>A0A523W085_UNCAE</name>
<comment type="similarity">
    <text evidence="1">Belongs to the NAD(P)-dependent epimerase/dehydratase family.</text>
</comment>
<proteinExistence type="inferred from homology"/>
<dbReference type="GO" id="GO:0006567">
    <property type="term" value="P:L-threonine catabolic process"/>
    <property type="evidence" value="ECO:0007669"/>
    <property type="project" value="TreeGrafter"/>
</dbReference>
<evidence type="ECO:0000259" key="2">
    <source>
        <dbReference type="PROSITE" id="PS50076"/>
    </source>
</evidence>
<dbReference type="Gene3D" id="3.40.50.720">
    <property type="entry name" value="NAD(P)-binding Rossmann-like Domain"/>
    <property type="match status" value="1"/>
</dbReference>
<sequence length="289" mass="31835">MNVLITGGTGFIGSHLARFLHKKGEKVTLFDIEPDLGLVDDIKCELGLVKGDLAFLPDVKSTVSSSKAQIIYHLGAFLSAKAEDRPMGGFRTNLVGTFNVLEAARLFDVEMVIFPSSIAAFGEGVSNPVPNEAYQRPTTMYGVAKVAGELLGEYYYTRFGVDFRCLRLPSVVGLGRGPGGASAYSSLMIEKPARGESCKVYVGQNSRMPVLYIKDVLRAFLGLQEARETDLERRVYNIGGISPTAGEIAESVRRYVKGARLEFHPDKRMQEIVDSWPEALDETRAREEW</sequence>
<feature type="non-terminal residue" evidence="3">
    <location>
        <position position="289"/>
    </location>
</feature>
<evidence type="ECO:0000313" key="4">
    <source>
        <dbReference type="Proteomes" id="UP000319130"/>
    </source>
</evidence>
<dbReference type="PANTHER" id="PTHR42687">
    <property type="entry name" value="L-THREONINE 3-DEHYDROGENASE"/>
    <property type="match status" value="1"/>
</dbReference>
<dbReference type="InterPro" id="IPR036291">
    <property type="entry name" value="NAD(P)-bd_dom_sf"/>
</dbReference>
<dbReference type="InterPro" id="IPR001509">
    <property type="entry name" value="Epimerase_deHydtase"/>
</dbReference>
<organism evidence="3 4">
    <name type="scientific">Aerophobetes bacterium</name>
    <dbReference type="NCBI Taxonomy" id="2030807"/>
    <lineage>
        <taxon>Bacteria</taxon>
        <taxon>Candidatus Aerophobota</taxon>
    </lineage>
</organism>
<gene>
    <name evidence="3" type="ORF">E3J48_06785</name>
</gene>
<dbReference type="AlphaFoldDB" id="A0A523W085"/>
<dbReference type="GO" id="GO:0008743">
    <property type="term" value="F:L-threonine 3-dehydrogenase activity"/>
    <property type="evidence" value="ECO:0007669"/>
    <property type="project" value="TreeGrafter"/>
</dbReference>
<dbReference type="PROSITE" id="PS50076">
    <property type="entry name" value="DNAJ_2"/>
    <property type="match status" value="1"/>
</dbReference>
<evidence type="ECO:0000256" key="1">
    <source>
        <dbReference type="ARBA" id="ARBA00007637"/>
    </source>
</evidence>
<evidence type="ECO:0000313" key="3">
    <source>
        <dbReference type="EMBL" id="TET60398.1"/>
    </source>
</evidence>
<dbReference type="InterPro" id="IPR001623">
    <property type="entry name" value="DnaJ_domain"/>
</dbReference>
<dbReference type="PANTHER" id="PTHR42687:SF1">
    <property type="entry name" value="L-THREONINE 3-DEHYDROGENASE, MITOCHONDRIAL"/>
    <property type="match status" value="1"/>
</dbReference>